<dbReference type="EMBL" id="CM042047">
    <property type="protein sequence ID" value="KAI3772618.1"/>
    <property type="molecule type" value="Genomic_DNA"/>
</dbReference>
<protein>
    <submittedName>
        <fullName evidence="1">Uncharacterized protein</fullName>
    </submittedName>
</protein>
<reference evidence="2" key="1">
    <citation type="journal article" date="2022" name="Mol. Ecol. Resour.">
        <title>The genomes of chicory, endive, great burdock and yacon provide insights into Asteraceae palaeo-polyploidization history and plant inulin production.</title>
        <authorList>
            <person name="Fan W."/>
            <person name="Wang S."/>
            <person name="Wang H."/>
            <person name="Wang A."/>
            <person name="Jiang F."/>
            <person name="Liu H."/>
            <person name="Zhao H."/>
            <person name="Xu D."/>
            <person name="Zhang Y."/>
        </authorList>
    </citation>
    <scope>NUCLEOTIDE SEQUENCE [LARGE SCALE GENOMIC DNA]</scope>
    <source>
        <strain evidence="2">cv. Niubang</strain>
    </source>
</reference>
<organism evidence="1 2">
    <name type="scientific">Arctium lappa</name>
    <name type="common">Greater burdock</name>
    <name type="synonym">Lappa major</name>
    <dbReference type="NCBI Taxonomy" id="4217"/>
    <lineage>
        <taxon>Eukaryota</taxon>
        <taxon>Viridiplantae</taxon>
        <taxon>Streptophyta</taxon>
        <taxon>Embryophyta</taxon>
        <taxon>Tracheophyta</taxon>
        <taxon>Spermatophyta</taxon>
        <taxon>Magnoliopsida</taxon>
        <taxon>eudicotyledons</taxon>
        <taxon>Gunneridae</taxon>
        <taxon>Pentapetalae</taxon>
        <taxon>asterids</taxon>
        <taxon>campanulids</taxon>
        <taxon>Asterales</taxon>
        <taxon>Asteraceae</taxon>
        <taxon>Carduoideae</taxon>
        <taxon>Cardueae</taxon>
        <taxon>Arctiinae</taxon>
        <taxon>Arctium</taxon>
    </lineage>
</organism>
<dbReference type="Proteomes" id="UP001055879">
    <property type="component" value="Linkage Group LG01"/>
</dbReference>
<keyword evidence="2" id="KW-1185">Reference proteome</keyword>
<sequence>MVVTGKIKKNSAGAGEGWSTDIFLVFFPQENEQQLTSSSSSPFKFPTINSNHILTRTQSTISICALLIFLTFLLFTLSTFEPNNNFTNSHNTPTSNTPALQGLGTLYTRGTTAMDNLLLCHVTESVTTKQLQLFLRAFYRSGLPSNSDLLFIFNSVSTPESFDNVILEENEFFLKIVGRYRTELCNGGEGLDFPASFNPIRFVKSGDKVVGKGEPIWGWKIKSNNSSLVRCGGEAESTRTSYGSVVGFGVGELNPENSLSGFMDHVPMSLRRWASYPMILGRVRRNFKHVMLVDVKKVLLLGDPLGRVKNKSPESVFLSSSPPLATKHGHKSSENTRQRTINPAVIMGGVRGIRRLSAAMLTEIVRATTNQQHNKWKNLVTESGLLSRLVTNEFTLKSVRLSMSAESIPSSVSESTIANQTMVWIEQSDYKDIESVIMKHICSFSIDSALYRDC</sequence>
<comment type="caution">
    <text evidence="1">The sequence shown here is derived from an EMBL/GenBank/DDBJ whole genome shotgun (WGS) entry which is preliminary data.</text>
</comment>
<gene>
    <name evidence="1" type="ORF">L6452_03808</name>
</gene>
<reference evidence="1 2" key="2">
    <citation type="journal article" date="2022" name="Mol. Ecol. Resour.">
        <title>The genomes of chicory, endive, great burdock and yacon provide insights into Asteraceae paleo-polyploidization history and plant inulin production.</title>
        <authorList>
            <person name="Fan W."/>
            <person name="Wang S."/>
            <person name="Wang H."/>
            <person name="Wang A."/>
            <person name="Jiang F."/>
            <person name="Liu H."/>
            <person name="Zhao H."/>
            <person name="Xu D."/>
            <person name="Zhang Y."/>
        </authorList>
    </citation>
    <scope>NUCLEOTIDE SEQUENCE [LARGE SCALE GENOMIC DNA]</scope>
    <source>
        <strain evidence="2">cv. Niubang</strain>
    </source>
</reference>
<proteinExistence type="predicted"/>
<accession>A0ACB9FNV3</accession>
<name>A0ACB9FNV3_ARCLA</name>
<evidence type="ECO:0000313" key="1">
    <source>
        <dbReference type="EMBL" id="KAI3772618.1"/>
    </source>
</evidence>
<evidence type="ECO:0000313" key="2">
    <source>
        <dbReference type="Proteomes" id="UP001055879"/>
    </source>
</evidence>